<sequence>MDLYLQKRRIRVDARVQETSDPPRASDVLIVMLATLSVAAGLLYLIATLFPALAV</sequence>
<evidence type="ECO:0000313" key="2">
    <source>
        <dbReference type="EMBL" id="MDQ0437111.1"/>
    </source>
</evidence>
<evidence type="ECO:0000256" key="1">
    <source>
        <dbReference type="SAM" id="Phobius"/>
    </source>
</evidence>
<dbReference type="Proteomes" id="UP001241603">
    <property type="component" value="Unassembled WGS sequence"/>
</dbReference>
<gene>
    <name evidence="2" type="ORF">QO014_001496</name>
</gene>
<dbReference type="EMBL" id="JAUSVO010000002">
    <property type="protein sequence ID" value="MDQ0437111.1"/>
    <property type="molecule type" value="Genomic_DNA"/>
</dbReference>
<feature type="transmembrane region" description="Helical" evidence="1">
    <location>
        <begin position="28"/>
        <end position="54"/>
    </location>
</feature>
<keyword evidence="1" id="KW-0812">Transmembrane</keyword>
<keyword evidence="1" id="KW-1133">Transmembrane helix</keyword>
<keyword evidence="1" id="KW-0472">Membrane</keyword>
<reference evidence="2 3" key="1">
    <citation type="submission" date="2023-07" db="EMBL/GenBank/DDBJ databases">
        <title>Genomic Encyclopedia of Type Strains, Phase IV (KMG-IV): sequencing the most valuable type-strain genomes for metagenomic binning, comparative biology and taxonomic classification.</title>
        <authorList>
            <person name="Goeker M."/>
        </authorList>
    </citation>
    <scope>NUCLEOTIDE SEQUENCE [LARGE SCALE GENOMIC DNA]</scope>
    <source>
        <strain evidence="2 3">B6-8</strain>
    </source>
</reference>
<keyword evidence="3" id="KW-1185">Reference proteome</keyword>
<dbReference type="RefSeq" id="WP_266348046.1">
    <property type="nucleotide sequence ID" value="NZ_JAPKNG010000002.1"/>
</dbReference>
<evidence type="ECO:0000313" key="3">
    <source>
        <dbReference type="Proteomes" id="UP001241603"/>
    </source>
</evidence>
<accession>A0ABU0H6L9</accession>
<proteinExistence type="predicted"/>
<name>A0ABU0H6L9_9HYPH</name>
<comment type="caution">
    <text evidence="2">The sequence shown here is derived from an EMBL/GenBank/DDBJ whole genome shotgun (WGS) entry which is preliminary data.</text>
</comment>
<organism evidence="2 3">
    <name type="scientific">Kaistia dalseonensis</name>
    <dbReference type="NCBI Taxonomy" id="410840"/>
    <lineage>
        <taxon>Bacteria</taxon>
        <taxon>Pseudomonadati</taxon>
        <taxon>Pseudomonadota</taxon>
        <taxon>Alphaproteobacteria</taxon>
        <taxon>Hyphomicrobiales</taxon>
        <taxon>Kaistiaceae</taxon>
        <taxon>Kaistia</taxon>
    </lineage>
</organism>
<protein>
    <submittedName>
        <fullName evidence="2">Uncharacterized protein</fullName>
    </submittedName>
</protein>